<keyword evidence="1" id="KW-0472">Membrane</keyword>
<feature type="transmembrane region" description="Helical" evidence="1">
    <location>
        <begin position="95"/>
        <end position="115"/>
    </location>
</feature>
<dbReference type="KEGG" id="nyu:D7D52_34620"/>
<keyword evidence="4" id="KW-1185">Reference proteome</keyword>
<reference evidence="3 4" key="1">
    <citation type="submission" date="2018-09" db="EMBL/GenBank/DDBJ databases">
        <title>Nocardia yunnanensis sp. nov., an actinomycete isolated from a soil sample.</title>
        <authorList>
            <person name="Zhang J."/>
        </authorList>
    </citation>
    <scope>NUCLEOTIDE SEQUENCE [LARGE SCALE GENOMIC DNA]</scope>
    <source>
        <strain evidence="3 4">CFHS0054</strain>
    </source>
</reference>
<evidence type="ECO:0000259" key="2">
    <source>
        <dbReference type="Pfam" id="PF02698"/>
    </source>
</evidence>
<proteinExistence type="predicted"/>
<feature type="transmembrane region" description="Helical" evidence="1">
    <location>
        <begin position="127"/>
        <end position="151"/>
    </location>
</feature>
<dbReference type="AlphaFoldDB" id="A0A386ZKK5"/>
<dbReference type="OrthoDB" id="9782395at2"/>
<dbReference type="GO" id="GO:0043164">
    <property type="term" value="P:Gram-negative-bacterium-type cell wall biogenesis"/>
    <property type="evidence" value="ECO:0007669"/>
    <property type="project" value="TreeGrafter"/>
</dbReference>
<dbReference type="InterPro" id="IPR003848">
    <property type="entry name" value="DUF218"/>
</dbReference>
<dbReference type="GO" id="GO:0000270">
    <property type="term" value="P:peptidoglycan metabolic process"/>
    <property type="evidence" value="ECO:0007669"/>
    <property type="project" value="TreeGrafter"/>
</dbReference>
<dbReference type="CDD" id="cd06259">
    <property type="entry name" value="YdcF-like"/>
    <property type="match status" value="1"/>
</dbReference>
<feature type="transmembrane region" description="Helical" evidence="1">
    <location>
        <begin position="62"/>
        <end position="83"/>
    </location>
</feature>
<feature type="transmembrane region" description="Helical" evidence="1">
    <location>
        <begin position="323"/>
        <end position="342"/>
    </location>
</feature>
<gene>
    <name evidence="3" type="ORF">D7D52_34620</name>
</gene>
<evidence type="ECO:0000256" key="1">
    <source>
        <dbReference type="SAM" id="Phobius"/>
    </source>
</evidence>
<dbReference type="InterPro" id="IPR051599">
    <property type="entry name" value="Cell_Envelope_Assoc"/>
</dbReference>
<dbReference type="PANTHER" id="PTHR30336">
    <property type="entry name" value="INNER MEMBRANE PROTEIN, PROBABLE PERMEASE"/>
    <property type="match status" value="1"/>
</dbReference>
<sequence length="345" mass="35633">METAALLSLGSVLAAVGVFRVTREPRRLSTGLVVLAAVVLLAAGCATLAVGFGPIATARSHLAAIAAAVLAAGGIALVANGFTVVRREGRSPTTFVPMVAGTGLLVLATGIAVMAAGVPAPSWATQLGLLGCLVGGYLVMHLIAFTGYALLYSNLPDRSEADAIVILGCGLNRRAVTPLLAARLDRGIRAYRAAAAVGAPPVIVTCGGQGPDEATCEADAMARYLTAHDIPANMIVRERHSQNTAENIGNCVRQLEIRGIPAHRIRMTVVTSNFHVLRSAALTRRAGIDAHVVGARTAGYFIPAAFLREFVAVLLTHYRRTHLLAAAVTLAGVTAVVADAALPPH</sequence>
<organism evidence="3 4">
    <name type="scientific">Nocardia yunnanensis</name>
    <dbReference type="NCBI Taxonomy" id="2382165"/>
    <lineage>
        <taxon>Bacteria</taxon>
        <taxon>Bacillati</taxon>
        <taxon>Actinomycetota</taxon>
        <taxon>Actinomycetes</taxon>
        <taxon>Mycobacteriales</taxon>
        <taxon>Nocardiaceae</taxon>
        <taxon>Nocardia</taxon>
    </lineage>
</organism>
<keyword evidence="1" id="KW-1133">Transmembrane helix</keyword>
<dbReference type="GO" id="GO:0005886">
    <property type="term" value="C:plasma membrane"/>
    <property type="evidence" value="ECO:0007669"/>
    <property type="project" value="TreeGrafter"/>
</dbReference>
<feature type="transmembrane region" description="Helical" evidence="1">
    <location>
        <begin position="30"/>
        <end position="50"/>
    </location>
</feature>
<dbReference type="Gene3D" id="3.40.50.620">
    <property type="entry name" value="HUPs"/>
    <property type="match status" value="1"/>
</dbReference>
<dbReference type="PANTHER" id="PTHR30336:SF4">
    <property type="entry name" value="ENVELOPE BIOGENESIS FACTOR ELYC"/>
    <property type="match status" value="1"/>
</dbReference>
<dbReference type="InterPro" id="IPR014729">
    <property type="entry name" value="Rossmann-like_a/b/a_fold"/>
</dbReference>
<accession>A0A386ZKK5</accession>
<evidence type="ECO:0000313" key="3">
    <source>
        <dbReference type="EMBL" id="AYF78111.1"/>
    </source>
</evidence>
<feature type="domain" description="DUF218" evidence="2">
    <location>
        <begin position="162"/>
        <end position="309"/>
    </location>
</feature>
<dbReference type="Proteomes" id="UP000267164">
    <property type="component" value="Chromosome"/>
</dbReference>
<protein>
    <submittedName>
        <fullName evidence="3">YdcF family protein</fullName>
    </submittedName>
</protein>
<dbReference type="Pfam" id="PF02698">
    <property type="entry name" value="DUF218"/>
    <property type="match status" value="1"/>
</dbReference>
<name>A0A386ZKK5_9NOCA</name>
<keyword evidence="1" id="KW-0812">Transmembrane</keyword>
<dbReference type="RefSeq" id="WP_120743194.1">
    <property type="nucleotide sequence ID" value="NZ_CP032568.1"/>
</dbReference>
<evidence type="ECO:0000313" key="4">
    <source>
        <dbReference type="Proteomes" id="UP000267164"/>
    </source>
</evidence>
<dbReference type="EMBL" id="CP032568">
    <property type="protein sequence ID" value="AYF78111.1"/>
    <property type="molecule type" value="Genomic_DNA"/>
</dbReference>